<comment type="caution">
    <text evidence="1">The sequence shown here is derived from an EMBL/GenBank/DDBJ whole genome shotgun (WGS) entry which is preliminary data.</text>
</comment>
<accession>A0ACA9NIX5</accession>
<feature type="non-terminal residue" evidence="1">
    <location>
        <position position="1"/>
    </location>
</feature>
<keyword evidence="2" id="KW-1185">Reference proteome</keyword>
<proteinExistence type="predicted"/>
<reference evidence="1" key="1">
    <citation type="submission" date="2021-06" db="EMBL/GenBank/DDBJ databases">
        <authorList>
            <person name="Kallberg Y."/>
            <person name="Tangrot J."/>
            <person name="Rosling A."/>
        </authorList>
    </citation>
    <scope>NUCLEOTIDE SEQUENCE</scope>
    <source>
        <strain evidence="1">MA461A</strain>
    </source>
</reference>
<evidence type="ECO:0000313" key="1">
    <source>
        <dbReference type="EMBL" id="CAG8660334.1"/>
    </source>
</evidence>
<name>A0ACA9NIX5_9GLOM</name>
<evidence type="ECO:0000313" key="2">
    <source>
        <dbReference type="Proteomes" id="UP000789920"/>
    </source>
</evidence>
<organism evidence="1 2">
    <name type="scientific">Racocetra persica</name>
    <dbReference type="NCBI Taxonomy" id="160502"/>
    <lineage>
        <taxon>Eukaryota</taxon>
        <taxon>Fungi</taxon>
        <taxon>Fungi incertae sedis</taxon>
        <taxon>Mucoromycota</taxon>
        <taxon>Glomeromycotina</taxon>
        <taxon>Glomeromycetes</taxon>
        <taxon>Diversisporales</taxon>
        <taxon>Gigasporaceae</taxon>
        <taxon>Racocetra</taxon>
    </lineage>
</organism>
<dbReference type="Proteomes" id="UP000789920">
    <property type="component" value="Unassembled WGS sequence"/>
</dbReference>
<sequence length="125" mass="13566">REILDGKDRTPASSSLLVKELSAPVSKECIEPHRKRESKTLQTKGRTNGVVGGGVKSNLGGTHDRNFGHPYSSIKELSERAKQLAKNAVSPSTKLNRRRYFGVHYVARRNGPGATNPQSPTGGCK</sequence>
<protein>
    <submittedName>
        <fullName evidence="1">18212_t:CDS:1</fullName>
    </submittedName>
</protein>
<dbReference type="EMBL" id="CAJVQC010014750">
    <property type="protein sequence ID" value="CAG8660334.1"/>
    <property type="molecule type" value="Genomic_DNA"/>
</dbReference>
<gene>
    <name evidence="1" type="ORF">RPERSI_LOCUS8250</name>
</gene>